<dbReference type="InterPro" id="IPR002781">
    <property type="entry name" value="TM_pro_TauE-like"/>
</dbReference>
<evidence type="ECO:0000313" key="10">
    <source>
        <dbReference type="Proteomes" id="UP000230056"/>
    </source>
</evidence>
<evidence type="ECO:0000256" key="3">
    <source>
        <dbReference type="ARBA" id="ARBA00022448"/>
    </source>
</evidence>
<evidence type="ECO:0000256" key="8">
    <source>
        <dbReference type="RuleBase" id="RU363041"/>
    </source>
</evidence>
<evidence type="ECO:0000313" key="9">
    <source>
        <dbReference type="EMBL" id="ATV59882.1"/>
    </source>
</evidence>
<feature type="transmembrane region" description="Helical" evidence="8">
    <location>
        <begin position="49"/>
        <end position="68"/>
    </location>
</feature>
<protein>
    <recommendedName>
        <fullName evidence="8">Probable membrane transporter protein</fullName>
    </recommendedName>
</protein>
<evidence type="ECO:0000256" key="4">
    <source>
        <dbReference type="ARBA" id="ARBA00022475"/>
    </source>
</evidence>
<dbReference type="EMBL" id="CP024699">
    <property type="protein sequence ID" value="ATV59882.1"/>
    <property type="molecule type" value="Genomic_DNA"/>
</dbReference>
<gene>
    <name evidence="9" type="ORF">CTM72_09270</name>
</gene>
<organism evidence="9 10">
    <name type="scientific">Fusobacterium pseudoperiodonticum</name>
    <dbReference type="NCBI Taxonomy" id="2663009"/>
    <lineage>
        <taxon>Bacteria</taxon>
        <taxon>Fusobacteriati</taxon>
        <taxon>Fusobacteriota</taxon>
        <taxon>Fusobacteriia</taxon>
        <taxon>Fusobacteriales</taxon>
        <taxon>Fusobacteriaceae</taxon>
        <taxon>Fusobacterium</taxon>
    </lineage>
</organism>
<keyword evidence="5 8" id="KW-0812">Transmembrane</keyword>
<dbReference type="AlphaFoldDB" id="A0A2D3NWY4"/>
<keyword evidence="6 8" id="KW-1133">Transmembrane helix</keyword>
<feature type="transmembrane region" description="Helical" evidence="8">
    <location>
        <begin position="80"/>
        <end position="97"/>
    </location>
</feature>
<reference evidence="9 10" key="1">
    <citation type="submission" date="2017-11" db="EMBL/GenBank/DDBJ databases">
        <title>Genome sequencing of Fusobacterium periodonticum KCOM 1261.</title>
        <authorList>
            <person name="Kook J.-K."/>
            <person name="Park S.-N."/>
            <person name="Lim Y.K."/>
        </authorList>
    </citation>
    <scope>NUCLEOTIDE SEQUENCE [LARGE SCALE GENOMIC DNA]</scope>
    <source>
        <strain evidence="9 10">KCOM 1261</strain>
    </source>
</reference>
<proteinExistence type="inferred from homology"/>
<evidence type="ECO:0000256" key="1">
    <source>
        <dbReference type="ARBA" id="ARBA00004651"/>
    </source>
</evidence>
<comment type="similarity">
    <text evidence="2 8">Belongs to the 4-toluene sulfonate uptake permease (TSUP) (TC 2.A.102) family.</text>
</comment>
<dbReference type="InterPro" id="IPR052017">
    <property type="entry name" value="TSUP"/>
</dbReference>
<dbReference type="RefSeq" id="WP_100025199.1">
    <property type="nucleotide sequence ID" value="NZ_CP024699.1"/>
</dbReference>
<name>A0A2D3NWY4_9FUSO</name>
<evidence type="ECO:0000256" key="6">
    <source>
        <dbReference type="ARBA" id="ARBA00022989"/>
    </source>
</evidence>
<evidence type="ECO:0000256" key="2">
    <source>
        <dbReference type="ARBA" id="ARBA00009142"/>
    </source>
</evidence>
<sequence>MFQDFDVMKFLILAVFCFIASVVDAISGGGGLISLPAYFAVGFPPHMALGTNKLSAFLSTFASAFKFWKAKKVNVEIVSKLFLFSLAGAVLGVKTAVSIDTKYFKPISFAILIVVFLYALKNKSMGEVNYYKGTTPKTILLGKIMAFGLGFYDGFLGPGTAAFLMFCLIKIFKLDFSSASGNTKILNLSSNFASLVVFGFLGKLNWLYGIPIALVMTVGAIIGARLAILKGNKFIKPVFLVVTVVLILKMSVEIFF</sequence>
<feature type="transmembrane region" description="Helical" evidence="8">
    <location>
        <begin position="140"/>
        <end position="172"/>
    </location>
</feature>
<dbReference type="PANTHER" id="PTHR30269:SF0">
    <property type="entry name" value="MEMBRANE TRANSPORTER PROTEIN YFCA-RELATED"/>
    <property type="match status" value="1"/>
</dbReference>
<comment type="subcellular location">
    <subcellularLocation>
        <location evidence="1 8">Cell membrane</location>
        <topology evidence="1 8">Multi-pass membrane protein</topology>
    </subcellularLocation>
</comment>
<dbReference type="Pfam" id="PF01925">
    <property type="entry name" value="TauE"/>
    <property type="match status" value="1"/>
</dbReference>
<feature type="transmembrane region" description="Helical" evidence="8">
    <location>
        <begin position="103"/>
        <end position="120"/>
    </location>
</feature>
<keyword evidence="4 8" id="KW-1003">Cell membrane</keyword>
<keyword evidence="7 8" id="KW-0472">Membrane</keyword>
<evidence type="ECO:0000256" key="7">
    <source>
        <dbReference type="ARBA" id="ARBA00023136"/>
    </source>
</evidence>
<evidence type="ECO:0000256" key="5">
    <source>
        <dbReference type="ARBA" id="ARBA00022692"/>
    </source>
</evidence>
<accession>A0A2D3NWY4</accession>
<feature type="transmembrane region" description="Helical" evidence="8">
    <location>
        <begin position="208"/>
        <end position="228"/>
    </location>
</feature>
<dbReference type="Proteomes" id="UP000230056">
    <property type="component" value="Chromosome"/>
</dbReference>
<dbReference type="GO" id="GO:0005886">
    <property type="term" value="C:plasma membrane"/>
    <property type="evidence" value="ECO:0007669"/>
    <property type="project" value="UniProtKB-SubCell"/>
</dbReference>
<feature type="transmembrane region" description="Helical" evidence="8">
    <location>
        <begin position="234"/>
        <end position="252"/>
    </location>
</feature>
<dbReference type="PANTHER" id="PTHR30269">
    <property type="entry name" value="TRANSMEMBRANE PROTEIN YFCA"/>
    <property type="match status" value="1"/>
</dbReference>
<keyword evidence="3" id="KW-0813">Transport</keyword>